<keyword evidence="1" id="KW-0472">Membrane</keyword>
<evidence type="ECO:0000313" key="2">
    <source>
        <dbReference type="EMBL" id="PVA08514.1"/>
    </source>
</evidence>
<evidence type="ECO:0000256" key="1">
    <source>
        <dbReference type="SAM" id="Phobius"/>
    </source>
</evidence>
<proteinExistence type="predicted"/>
<keyword evidence="1" id="KW-1133">Transmembrane helix</keyword>
<feature type="transmembrane region" description="Helical" evidence="1">
    <location>
        <begin position="20"/>
        <end position="46"/>
    </location>
</feature>
<dbReference type="RefSeq" id="WP_108693695.1">
    <property type="nucleotide sequence ID" value="NZ_QCYH01000032.1"/>
</dbReference>
<protein>
    <submittedName>
        <fullName evidence="2">Uncharacterized protein</fullName>
    </submittedName>
</protein>
<feature type="transmembrane region" description="Helical" evidence="1">
    <location>
        <begin position="151"/>
        <end position="168"/>
    </location>
</feature>
<organism evidence="2 3">
    <name type="scientific">Pelagivirga sediminicola</name>
    <dbReference type="NCBI Taxonomy" id="2170575"/>
    <lineage>
        <taxon>Bacteria</taxon>
        <taxon>Pseudomonadati</taxon>
        <taxon>Pseudomonadota</taxon>
        <taxon>Alphaproteobacteria</taxon>
        <taxon>Rhodobacterales</taxon>
        <taxon>Paracoccaceae</taxon>
        <taxon>Pelagivirga</taxon>
    </lineage>
</organism>
<name>A0A2T7G297_9RHOB</name>
<keyword evidence="3" id="KW-1185">Reference proteome</keyword>
<reference evidence="2 3" key="1">
    <citation type="submission" date="2018-04" db="EMBL/GenBank/DDBJ databases">
        <title>Pelagivirga bohaiensis gen. nov., sp. nov., a bacterium isolated from the Bohai Sea.</title>
        <authorList>
            <person name="Ji X."/>
        </authorList>
    </citation>
    <scope>NUCLEOTIDE SEQUENCE [LARGE SCALE GENOMIC DNA]</scope>
    <source>
        <strain evidence="2 3">BH-SD19</strain>
    </source>
</reference>
<evidence type="ECO:0000313" key="3">
    <source>
        <dbReference type="Proteomes" id="UP000244446"/>
    </source>
</evidence>
<comment type="caution">
    <text evidence="2">The sequence shown here is derived from an EMBL/GenBank/DDBJ whole genome shotgun (WGS) entry which is preliminary data.</text>
</comment>
<feature type="transmembrane region" description="Helical" evidence="1">
    <location>
        <begin position="188"/>
        <end position="212"/>
    </location>
</feature>
<keyword evidence="1" id="KW-0812">Transmembrane</keyword>
<feature type="transmembrane region" description="Helical" evidence="1">
    <location>
        <begin position="66"/>
        <end position="83"/>
    </location>
</feature>
<feature type="transmembrane region" description="Helical" evidence="1">
    <location>
        <begin position="95"/>
        <end position="116"/>
    </location>
</feature>
<accession>A0A2T7G297</accession>
<sequence>MMRKYFAIDMPAVRFTWNTLVFSVLSLIPAVMIYVAMTPGFGGMLIGGGLPLSRFSRQVVTNGLPVVFVVNYVSFFLFASVVAKPSQTYGIRLVLLVDLPVRIVGFIALHAVIYVLSADLFGSFGGSRATALRVVAPTLVRSVFFENISGAYLYATLASALPLYVMAIETSRTLGGLAHRLPGRAGPVLFAVVLFGFSVLALTAFAALLIWWQTS</sequence>
<dbReference type="OrthoDB" id="7860175at2"/>
<gene>
    <name evidence="2" type="ORF">DC366_18810</name>
</gene>
<dbReference type="Proteomes" id="UP000244446">
    <property type="component" value="Unassembled WGS sequence"/>
</dbReference>
<dbReference type="EMBL" id="QCYH01000032">
    <property type="protein sequence ID" value="PVA08514.1"/>
    <property type="molecule type" value="Genomic_DNA"/>
</dbReference>
<dbReference type="AlphaFoldDB" id="A0A2T7G297"/>